<evidence type="ECO:0000313" key="7">
    <source>
        <dbReference type="EMBL" id="KDO35054.1"/>
    </source>
</evidence>
<dbReference type="Proteomes" id="UP000030745">
    <property type="component" value="Unassembled WGS sequence"/>
</dbReference>
<sequence length="328" mass="35178">MNAYKAVEKKWKRTKLATAEDLFGDDGDRIPEAADLVDVQALTPAQATWVDEVGSCAISAGATCPIYALRKPGAVAHDDSYVHAGFFILPGALDAATQRLLAEKCLTEYAEAPHTTNLHPLGQNVEGIWAKSTSRLPGQPDPMDKLHWAALGYHYDWTNRAYPGTPGSEVPVLLQSIGVACAKAVGLDITSEAALVNYYKASSTMGGHQDNVEVTFAYPVVSFSIGSSAIFLKGGLTKDEAPIEILLRSGDVVVMGGASRLCFHGIAKTLPTTNLPAFPLELQDCGALYGSIAAYVRSNRLNINVRQVFDHAQPAVEDPPRKRVKADD</sequence>
<feature type="domain" description="Fe2OG dioxygenase" evidence="6">
    <location>
        <begin position="190"/>
        <end position="309"/>
    </location>
</feature>
<dbReference type="InterPro" id="IPR005123">
    <property type="entry name" value="Oxoglu/Fe-dep_dioxygenase_dom"/>
</dbReference>
<comment type="cofactor">
    <cofactor evidence="5">
        <name>Fe(2+)</name>
        <dbReference type="ChEBI" id="CHEBI:29033"/>
    </cofactor>
    <text evidence="5">Binds 1 Fe(2+) ion per subunit.</text>
</comment>
<dbReference type="OrthoDB" id="6614653at2759"/>
<keyword evidence="2" id="KW-0223">Dioxygenase</keyword>
<dbReference type="PANTHER" id="PTHR16557:SF11">
    <property type="entry name" value="ALPHA-KETOGLUTARATE-DEPENDENT DIOXYGENASE ALKB"/>
    <property type="match status" value="1"/>
</dbReference>
<evidence type="ECO:0000313" key="8">
    <source>
        <dbReference type="Proteomes" id="UP000030745"/>
    </source>
</evidence>
<proteinExistence type="predicted"/>
<evidence type="ECO:0000256" key="1">
    <source>
        <dbReference type="ARBA" id="ARBA00022723"/>
    </source>
</evidence>
<dbReference type="KEGG" id="spar:SPRG_01118"/>
<keyword evidence="3" id="KW-0560">Oxidoreductase</keyword>
<keyword evidence="8" id="KW-1185">Reference proteome</keyword>
<name>A0A067CWH4_SAPPC</name>
<protein>
    <recommendedName>
        <fullName evidence="6">Fe2OG dioxygenase domain-containing protein</fullName>
    </recommendedName>
</protein>
<dbReference type="GO" id="GO:0005737">
    <property type="term" value="C:cytoplasm"/>
    <property type="evidence" value="ECO:0007669"/>
    <property type="project" value="TreeGrafter"/>
</dbReference>
<dbReference type="GO" id="GO:0008198">
    <property type="term" value="F:ferrous iron binding"/>
    <property type="evidence" value="ECO:0007669"/>
    <property type="project" value="TreeGrafter"/>
</dbReference>
<dbReference type="PROSITE" id="PS51471">
    <property type="entry name" value="FE2OG_OXY"/>
    <property type="match status" value="1"/>
</dbReference>
<dbReference type="SUPFAM" id="SSF51197">
    <property type="entry name" value="Clavaminate synthase-like"/>
    <property type="match status" value="1"/>
</dbReference>
<reference evidence="7 8" key="1">
    <citation type="journal article" date="2013" name="PLoS Genet.">
        <title>Distinctive expansion of potential virulence genes in the genome of the oomycete fish pathogen Saprolegnia parasitica.</title>
        <authorList>
            <person name="Jiang R.H."/>
            <person name="de Bruijn I."/>
            <person name="Haas B.J."/>
            <person name="Belmonte R."/>
            <person name="Lobach L."/>
            <person name="Christie J."/>
            <person name="van den Ackerveken G."/>
            <person name="Bottin A."/>
            <person name="Bulone V."/>
            <person name="Diaz-Moreno S.M."/>
            <person name="Dumas B."/>
            <person name="Fan L."/>
            <person name="Gaulin E."/>
            <person name="Govers F."/>
            <person name="Grenville-Briggs L.J."/>
            <person name="Horner N.R."/>
            <person name="Levin J.Z."/>
            <person name="Mammella M."/>
            <person name="Meijer H.J."/>
            <person name="Morris P."/>
            <person name="Nusbaum C."/>
            <person name="Oome S."/>
            <person name="Phillips A.J."/>
            <person name="van Rooyen D."/>
            <person name="Rzeszutek E."/>
            <person name="Saraiva M."/>
            <person name="Secombes C.J."/>
            <person name="Seidl M.F."/>
            <person name="Snel B."/>
            <person name="Stassen J.H."/>
            <person name="Sykes S."/>
            <person name="Tripathy S."/>
            <person name="van den Berg H."/>
            <person name="Vega-Arreguin J.C."/>
            <person name="Wawra S."/>
            <person name="Young S.K."/>
            <person name="Zeng Q."/>
            <person name="Dieguez-Uribeondo J."/>
            <person name="Russ C."/>
            <person name="Tyler B.M."/>
            <person name="van West P."/>
        </authorList>
    </citation>
    <scope>NUCLEOTIDE SEQUENCE [LARGE SCALE GENOMIC DNA]</scope>
    <source>
        <strain evidence="7 8">CBS 223.65</strain>
    </source>
</reference>
<evidence type="ECO:0000256" key="4">
    <source>
        <dbReference type="ARBA" id="ARBA00023004"/>
    </source>
</evidence>
<keyword evidence="1 5" id="KW-0479">Metal-binding</keyword>
<accession>A0A067CWH4</accession>
<dbReference type="EMBL" id="KK583190">
    <property type="protein sequence ID" value="KDO35054.1"/>
    <property type="molecule type" value="Genomic_DNA"/>
</dbReference>
<dbReference type="PANTHER" id="PTHR16557">
    <property type="entry name" value="ALKYLATED DNA REPAIR PROTEIN ALKB-RELATED"/>
    <property type="match status" value="1"/>
</dbReference>
<dbReference type="InterPro" id="IPR027450">
    <property type="entry name" value="AlkB-like"/>
</dbReference>
<dbReference type="VEuPathDB" id="FungiDB:SPRG_01118"/>
<dbReference type="GO" id="GO:0035515">
    <property type="term" value="F:oxidative RNA demethylase activity"/>
    <property type="evidence" value="ECO:0007669"/>
    <property type="project" value="TreeGrafter"/>
</dbReference>
<dbReference type="RefSeq" id="XP_012194707.1">
    <property type="nucleotide sequence ID" value="XM_012339317.1"/>
</dbReference>
<evidence type="ECO:0000256" key="5">
    <source>
        <dbReference type="PIRSR" id="PIRSR604574-2"/>
    </source>
</evidence>
<evidence type="ECO:0000259" key="6">
    <source>
        <dbReference type="PROSITE" id="PS51471"/>
    </source>
</evidence>
<evidence type="ECO:0000256" key="3">
    <source>
        <dbReference type="ARBA" id="ARBA00023002"/>
    </source>
</evidence>
<organism evidence="7 8">
    <name type="scientific">Saprolegnia parasitica (strain CBS 223.65)</name>
    <dbReference type="NCBI Taxonomy" id="695850"/>
    <lineage>
        <taxon>Eukaryota</taxon>
        <taxon>Sar</taxon>
        <taxon>Stramenopiles</taxon>
        <taxon>Oomycota</taxon>
        <taxon>Saprolegniomycetes</taxon>
        <taxon>Saprolegniales</taxon>
        <taxon>Saprolegniaceae</taxon>
        <taxon>Saprolegnia</taxon>
    </lineage>
</organism>
<dbReference type="AlphaFoldDB" id="A0A067CWH4"/>
<dbReference type="GO" id="GO:0035513">
    <property type="term" value="P:oxidative RNA demethylation"/>
    <property type="evidence" value="ECO:0007669"/>
    <property type="project" value="TreeGrafter"/>
</dbReference>
<feature type="binding site" evidence="5">
    <location>
        <position position="264"/>
    </location>
    <ligand>
        <name>Fe cation</name>
        <dbReference type="ChEBI" id="CHEBI:24875"/>
        <note>catalytic</note>
    </ligand>
</feature>
<dbReference type="Gene3D" id="2.60.120.590">
    <property type="entry name" value="Alpha-ketoglutarate-dependent dioxygenase AlkB-like"/>
    <property type="match status" value="1"/>
</dbReference>
<feature type="binding site" evidence="5">
    <location>
        <position position="210"/>
    </location>
    <ligand>
        <name>Fe cation</name>
        <dbReference type="ChEBI" id="CHEBI:24875"/>
        <note>catalytic</note>
    </ligand>
</feature>
<keyword evidence="4 5" id="KW-0408">Iron</keyword>
<gene>
    <name evidence="7" type="ORF">SPRG_01118</name>
</gene>
<dbReference type="GO" id="GO:0035516">
    <property type="term" value="F:broad specificity oxidative DNA demethylase activity"/>
    <property type="evidence" value="ECO:0007669"/>
    <property type="project" value="TreeGrafter"/>
</dbReference>
<feature type="binding site" evidence="5">
    <location>
        <position position="208"/>
    </location>
    <ligand>
        <name>Fe cation</name>
        <dbReference type="ChEBI" id="CHEBI:24875"/>
        <note>catalytic</note>
    </ligand>
</feature>
<evidence type="ECO:0000256" key="2">
    <source>
        <dbReference type="ARBA" id="ARBA00022964"/>
    </source>
</evidence>
<dbReference type="OMA" id="YKRRDPP"/>
<dbReference type="Pfam" id="PF13532">
    <property type="entry name" value="2OG-FeII_Oxy_2"/>
    <property type="match status" value="1"/>
</dbReference>
<dbReference type="STRING" id="695850.A0A067CWH4"/>
<dbReference type="GeneID" id="24123728"/>
<dbReference type="InterPro" id="IPR004574">
    <property type="entry name" value="Alkb"/>
</dbReference>
<dbReference type="InterPro" id="IPR037151">
    <property type="entry name" value="AlkB-like_sf"/>
</dbReference>